<proteinExistence type="predicted"/>
<dbReference type="EMBL" id="EQ976350">
    <property type="protein sequence ID" value="EEF26861.1"/>
    <property type="molecule type" value="Genomic_DNA"/>
</dbReference>
<dbReference type="InterPro" id="IPR050298">
    <property type="entry name" value="Gram-neg_bact_OMP"/>
</dbReference>
<keyword evidence="4" id="KW-1134">Transmembrane beta strand</keyword>
<dbReference type="AlphaFoldDB" id="B9TBA5"/>
<keyword evidence="9" id="KW-0472">Membrane</keyword>
<dbReference type="GO" id="GO:0006811">
    <property type="term" value="P:monoatomic ion transport"/>
    <property type="evidence" value="ECO:0007669"/>
    <property type="project" value="UniProtKB-KW"/>
</dbReference>
<dbReference type="CDD" id="cd00342">
    <property type="entry name" value="gram_neg_porins"/>
    <property type="match status" value="1"/>
</dbReference>
<comment type="subunit">
    <text evidence="2">Homotrimer.</text>
</comment>
<evidence type="ECO:0000313" key="13">
    <source>
        <dbReference type="Proteomes" id="UP000008311"/>
    </source>
</evidence>
<keyword evidence="8" id="KW-0626">Porin</keyword>
<evidence type="ECO:0000256" key="6">
    <source>
        <dbReference type="ARBA" id="ARBA00022729"/>
    </source>
</evidence>
<dbReference type="InterPro" id="IPR023614">
    <property type="entry name" value="Porin_dom_sf"/>
</dbReference>
<keyword evidence="5" id="KW-0812">Transmembrane</keyword>
<evidence type="ECO:0000256" key="7">
    <source>
        <dbReference type="ARBA" id="ARBA00023065"/>
    </source>
</evidence>
<evidence type="ECO:0000256" key="8">
    <source>
        <dbReference type="ARBA" id="ARBA00023114"/>
    </source>
</evidence>
<reference evidence="13" key="1">
    <citation type="journal article" date="2010" name="Nat. Biotechnol.">
        <title>Draft genome sequence of the oilseed species Ricinus communis.</title>
        <authorList>
            <person name="Chan A.P."/>
            <person name="Crabtree J."/>
            <person name="Zhao Q."/>
            <person name="Lorenzi H."/>
            <person name="Orvis J."/>
            <person name="Puiu D."/>
            <person name="Melake-Berhan A."/>
            <person name="Jones K.M."/>
            <person name="Redman J."/>
            <person name="Chen G."/>
            <person name="Cahoon E.B."/>
            <person name="Gedil M."/>
            <person name="Stanke M."/>
            <person name="Haas B.J."/>
            <person name="Wortman J.R."/>
            <person name="Fraser-Liggett C.M."/>
            <person name="Ravel J."/>
            <person name="Rabinowicz P.D."/>
        </authorList>
    </citation>
    <scope>NUCLEOTIDE SEQUENCE [LARGE SCALE GENOMIC DNA]</scope>
    <source>
        <strain evidence="13">cv. Hale</strain>
    </source>
</reference>
<dbReference type="PANTHER" id="PTHR34501">
    <property type="entry name" value="PROTEIN YDDL-RELATED"/>
    <property type="match status" value="1"/>
</dbReference>
<evidence type="ECO:0000313" key="12">
    <source>
        <dbReference type="EMBL" id="EEF26861.1"/>
    </source>
</evidence>
<keyword evidence="6" id="KW-0732">Signal</keyword>
<keyword evidence="3" id="KW-0813">Transport</keyword>
<sequence length="174" mass="18882">MKLGVAYTQFNHPASPSNPQNGAVDSSGWGFSNPFAKSPGNAMTSRQTIFGIAGSYDLNVVQVAFNYTNVLYDYADSSGVRLQNGEATVTKYLTPSLLLGVGYIYTAADYSQSRAPHWHQVNIGADYFLTKRTDVYVVGLYQNASVGAHAQIYTTSPSSTRNQSVVVVGMRTKF</sequence>
<evidence type="ECO:0000256" key="5">
    <source>
        <dbReference type="ARBA" id="ARBA00022692"/>
    </source>
</evidence>
<feature type="domain" description="Porin" evidence="11">
    <location>
        <begin position="41"/>
        <end position="142"/>
    </location>
</feature>
<dbReference type="Pfam" id="PF13609">
    <property type="entry name" value="Porin_4"/>
    <property type="match status" value="1"/>
</dbReference>
<dbReference type="GO" id="GO:0015288">
    <property type="term" value="F:porin activity"/>
    <property type="evidence" value="ECO:0007669"/>
    <property type="project" value="UniProtKB-KW"/>
</dbReference>
<comment type="subcellular location">
    <subcellularLocation>
        <location evidence="1">Membrane</location>
        <topology evidence="1">Multi-pass membrane protein</topology>
    </subcellularLocation>
</comment>
<gene>
    <name evidence="12" type="ORF">RCOM_0357050</name>
</gene>
<organism evidence="12 13">
    <name type="scientific">Ricinus communis</name>
    <name type="common">Castor bean</name>
    <dbReference type="NCBI Taxonomy" id="3988"/>
    <lineage>
        <taxon>Eukaryota</taxon>
        <taxon>Viridiplantae</taxon>
        <taxon>Streptophyta</taxon>
        <taxon>Embryophyta</taxon>
        <taxon>Tracheophyta</taxon>
        <taxon>Spermatophyta</taxon>
        <taxon>Magnoliopsida</taxon>
        <taxon>eudicotyledons</taxon>
        <taxon>Gunneridae</taxon>
        <taxon>Pentapetalae</taxon>
        <taxon>rosids</taxon>
        <taxon>fabids</taxon>
        <taxon>Malpighiales</taxon>
        <taxon>Euphorbiaceae</taxon>
        <taxon>Acalyphoideae</taxon>
        <taxon>Acalypheae</taxon>
        <taxon>Ricinus</taxon>
    </lineage>
</organism>
<keyword evidence="10" id="KW-0998">Cell outer membrane</keyword>
<keyword evidence="13" id="KW-1185">Reference proteome</keyword>
<name>B9TBA5_RICCO</name>
<dbReference type="PANTHER" id="PTHR34501:SF9">
    <property type="entry name" value="MAJOR OUTER MEMBRANE PROTEIN P.IA"/>
    <property type="match status" value="1"/>
</dbReference>
<keyword evidence="7" id="KW-0406">Ion transport</keyword>
<evidence type="ECO:0000256" key="9">
    <source>
        <dbReference type="ARBA" id="ARBA00023136"/>
    </source>
</evidence>
<dbReference type="SUPFAM" id="SSF56935">
    <property type="entry name" value="Porins"/>
    <property type="match status" value="1"/>
</dbReference>
<dbReference type="Gene3D" id="2.40.160.10">
    <property type="entry name" value="Porin"/>
    <property type="match status" value="1"/>
</dbReference>
<dbReference type="Proteomes" id="UP000008311">
    <property type="component" value="Unassembled WGS sequence"/>
</dbReference>
<accession>B9TBA5</accession>
<dbReference type="GO" id="GO:0046930">
    <property type="term" value="C:pore complex"/>
    <property type="evidence" value="ECO:0007669"/>
    <property type="project" value="UniProtKB-KW"/>
</dbReference>
<dbReference type="InterPro" id="IPR033900">
    <property type="entry name" value="Gram_neg_porin_domain"/>
</dbReference>
<evidence type="ECO:0000256" key="10">
    <source>
        <dbReference type="ARBA" id="ARBA00023237"/>
    </source>
</evidence>
<evidence type="ECO:0000256" key="1">
    <source>
        <dbReference type="ARBA" id="ARBA00004141"/>
    </source>
</evidence>
<protein>
    <recommendedName>
        <fullName evidence="11">Porin domain-containing protein</fullName>
    </recommendedName>
</protein>
<evidence type="ECO:0000256" key="4">
    <source>
        <dbReference type="ARBA" id="ARBA00022452"/>
    </source>
</evidence>
<evidence type="ECO:0000259" key="11">
    <source>
        <dbReference type="Pfam" id="PF13609"/>
    </source>
</evidence>
<evidence type="ECO:0000256" key="2">
    <source>
        <dbReference type="ARBA" id="ARBA00011233"/>
    </source>
</evidence>
<dbReference type="InParanoid" id="B9TBA5"/>
<evidence type="ECO:0000256" key="3">
    <source>
        <dbReference type="ARBA" id="ARBA00022448"/>
    </source>
</evidence>